<evidence type="ECO:0000313" key="6">
    <source>
        <dbReference type="Ensembl" id="ENSCCRP00020039236.1"/>
    </source>
</evidence>
<dbReference type="PANTHER" id="PTHR11346">
    <property type="entry name" value="GALECTIN"/>
    <property type="match status" value="1"/>
</dbReference>
<dbReference type="Gene3D" id="2.60.120.200">
    <property type="match status" value="1"/>
</dbReference>
<feature type="domain" description="Galectin" evidence="5">
    <location>
        <begin position="6"/>
        <end position="130"/>
    </location>
</feature>
<dbReference type="SMART" id="SM00276">
    <property type="entry name" value="GLECT"/>
    <property type="match status" value="1"/>
</dbReference>
<keyword evidence="4" id="KW-1133">Transmembrane helix</keyword>
<dbReference type="PANTHER" id="PTHR11346:SF32">
    <property type="entry name" value="GALECTIN-4"/>
    <property type="match status" value="1"/>
</dbReference>
<dbReference type="AlphaFoldDB" id="A0A8C2EDH2"/>
<evidence type="ECO:0000256" key="4">
    <source>
        <dbReference type="SAM" id="Phobius"/>
    </source>
</evidence>
<name>A0A8C2EDH2_CYPCA</name>
<dbReference type="SMART" id="SM00908">
    <property type="entry name" value="Gal-bind_lectin"/>
    <property type="match status" value="1"/>
</dbReference>
<protein>
    <recommendedName>
        <fullName evidence="3">Galectin</fullName>
    </recommendedName>
</protein>
<proteinExistence type="predicted"/>
<dbReference type="Ensembl" id="ENSCCRT00020042838.1">
    <property type="protein sequence ID" value="ENSCCRP00020039236.1"/>
    <property type="gene ID" value="ENSCCRG00020017514.1"/>
</dbReference>
<dbReference type="PROSITE" id="PS51304">
    <property type="entry name" value="GALECTIN"/>
    <property type="match status" value="1"/>
</dbReference>
<evidence type="ECO:0000256" key="1">
    <source>
        <dbReference type="ARBA" id="ARBA00022734"/>
    </source>
</evidence>
<dbReference type="InterPro" id="IPR013320">
    <property type="entry name" value="ConA-like_dom_sf"/>
</dbReference>
<dbReference type="CDD" id="cd00070">
    <property type="entry name" value="GLECT"/>
    <property type="match status" value="1"/>
</dbReference>
<accession>A0A8C2EDH2</accession>
<evidence type="ECO:0000259" key="5">
    <source>
        <dbReference type="PROSITE" id="PS51304"/>
    </source>
</evidence>
<keyword evidence="1 3" id="KW-0430">Lectin</keyword>
<dbReference type="InterPro" id="IPR001079">
    <property type="entry name" value="Galectin_CRD"/>
</dbReference>
<dbReference type="GO" id="GO:0030246">
    <property type="term" value="F:carbohydrate binding"/>
    <property type="evidence" value="ECO:0007669"/>
    <property type="project" value="UniProtKB-UniRule"/>
</dbReference>
<dbReference type="InterPro" id="IPR044156">
    <property type="entry name" value="Galectin-like"/>
</dbReference>
<keyword evidence="2" id="KW-0677">Repeat</keyword>
<organism evidence="6 7">
    <name type="scientific">Cyprinus carpio</name>
    <name type="common">Common carp</name>
    <dbReference type="NCBI Taxonomy" id="7962"/>
    <lineage>
        <taxon>Eukaryota</taxon>
        <taxon>Metazoa</taxon>
        <taxon>Chordata</taxon>
        <taxon>Craniata</taxon>
        <taxon>Vertebrata</taxon>
        <taxon>Euteleostomi</taxon>
        <taxon>Actinopterygii</taxon>
        <taxon>Neopterygii</taxon>
        <taxon>Teleostei</taxon>
        <taxon>Ostariophysi</taxon>
        <taxon>Cypriniformes</taxon>
        <taxon>Cyprinidae</taxon>
        <taxon>Cyprininae</taxon>
        <taxon>Cyprinus</taxon>
    </lineage>
</organism>
<keyword evidence="4" id="KW-0472">Membrane</keyword>
<sequence>TQTVPFNRPIHGGLLEGIIVTVSFVPLLSIRVFSRFQVDLMHGSDIVLHFNPRYEGGSEYVVHNTCHYGHWGSEERKYETPFPRAQTFALQILISTNGKPFFEYKHRMPFSHVDSICIGGMVELSLVIFLCRNAFGVVQ</sequence>
<dbReference type="SUPFAM" id="SSF49899">
    <property type="entry name" value="Concanavalin A-like lectins/glucanases"/>
    <property type="match status" value="1"/>
</dbReference>
<evidence type="ECO:0000313" key="7">
    <source>
        <dbReference type="Proteomes" id="UP000694701"/>
    </source>
</evidence>
<evidence type="ECO:0000256" key="2">
    <source>
        <dbReference type="ARBA" id="ARBA00022737"/>
    </source>
</evidence>
<reference evidence="6" key="1">
    <citation type="submission" date="2025-08" db="UniProtKB">
        <authorList>
            <consortium name="Ensembl"/>
        </authorList>
    </citation>
    <scope>IDENTIFICATION</scope>
</reference>
<dbReference type="Proteomes" id="UP000694701">
    <property type="component" value="Unplaced"/>
</dbReference>
<feature type="transmembrane region" description="Helical" evidence="4">
    <location>
        <begin position="12"/>
        <end position="33"/>
    </location>
</feature>
<keyword evidence="4" id="KW-0812">Transmembrane</keyword>
<dbReference type="Pfam" id="PF00337">
    <property type="entry name" value="Gal-bind_lectin"/>
    <property type="match status" value="1"/>
</dbReference>
<evidence type="ECO:0000256" key="3">
    <source>
        <dbReference type="RuleBase" id="RU102079"/>
    </source>
</evidence>